<evidence type="ECO:0000313" key="1">
    <source>
        <dbReference type="EMBL" id="TFK31475.1"/>
    </source>
</evidence>
<evidence type="ECO:0008006" key="3">
    <source>
        <dbReference type="Google" id="ProtNLM"/>
    </source>
</evidence>
<reference evidence="1 2" key="1">
    <citation type="journal article" date="2019" name="Nat. Ecol. Evol.">
        <title>Megaphylogeny resolves global patterns of mushroom evolution.</title>
        <authorList>
            <person name="Varga T."/>
            <person name="Krizsan K."/>
            <person name="Foldi C."/>
            <person name="Dima B."/>
            <person name="Sanchez-Garcia M."/>
            <person name="Sanchez-Ramirez S."/>
            <person name="Szollosi G.J."/>
            <person name="Szarkandi J.G."/>
            <person name="Papp V."/>
            <person name="Albert L."/>
            <person name="Andreopoulos W."/>
            <person name="Angelini C."/>
            <person name="Antonin V."/>
            <person name="Barry K.W."/>
            <person name="Bougher N.L."/>
            <person name="Buchanan P."/>
            <person name="Buyck B."/>
            <person name="Bense V."/>
            <person name="Catcheside P."/>
            <person name="Chovatia M."/>
            <person name="Cooper J."/>
            <person name="Damon W."/>
            <person name="Desjardin D."/>
            <person name="Finy P."/>
            <person name="Geml J."/>
            <person name="Haridas S."/>
            <person name="Hughes K."/>
            <person name="Justo A."/>
            <person name="Karasinski D."/>
            <person name="Kautmanova I."/>
            <person name="Kiss B."/>
            <person name="Kocsube S."/>
            <person name="Kotiranta H."/>
            <person name="LaButti K.M."/>
            <person name="Lechner B.E."/>
            <person name="Liimatainen K."/>
            <person name="Lipzen A."/>
            <person name="Lukacs Z."/>
            <person name="Mihaltcheva S."/>
            <person name="Morgado L.N."/>
            <person name="Niskanen T."/>
            <person name="Noordeloos M.E."/>
            <person name="Ohm R.A."/>
            <person name="Ortiz-Santana B."/>
            <person name="Ovrebo C."/>
            <person name="Racz N."/>
            <person name="Riley R."/>
            <person name="Savchenko A."/>
            <person name="Shiryaev A."/>
            <person name="Soop K."/>
            <person name="Spirin V."/>
            <person name="Szebenyi C."/>
            <person name="Tomsovsky M."/>
            <person name="Tulloss R.E."/>
            <person name="Uehling J."/>
            <person name="Grigoriev I.V."/>
            <person name="Vagvolgyi C."/>
            <person name="Papp T."/>
            <person name="Martin F.M."/>
            <person name="Miettinen O."/>
            <person name="Hibbett D.S."/>
            <person name="Nagy L.G."/>
        </authorList>
    </citation>
    <scope>NUCLEOTIDE SEQUENCE [LARGE SCALE GENOMIC DNA]</scope>
    <source>
        <strain evidence="1 2">CBS 166.37</strain>
    </source>
</reference>
<dbReference type="OrthoDB" id="3541472at2759"/>
<keyword evidence="2" id="KW-1185">Reference proteome</keyword>
<evidence type="ECO:0000313" key="2">
    <source>
        <dbReference type="Proteomes" id="UP000308652"/>
    </source>
</evidence>
<gene>
    <name evidence="1" type="ORF">BDQ12DRAFT_129731</name>
</gene>
<proteinExistence type="predicted"/>
<dbReference type="Gene3D" id="3.80.10.10">
    <property type="entry name" value="Ribonuclease Inhibitor"/>
    <property type="match status" value="1"/>
</dbReference>
<accession>A0A5C3LFT4</accession>
<dbReference type="Proteomes" id="UP000308652">
    <property type="component" value="Unassembled WGS sequence"/>
</dbReference>
<sequence>MSAQLGNIDRTGLQSLAIELLYNICEQASLSSSGRKNTHALCRMRLVCKQLDFAVQLLLFVDVDLSTMKESLQLETTRSQLQMLANRNSAACRLSKSLTIRCGDLFSPSLPARITSWDNWKSADDIEIGLTKQALTLWITPTITSLYQTRKVRWVVGHYEPHSNIVAILYGLRYLPNLEDLTIELSRAPEDEFPLSWLSNLRFINISWRCTEIPTLFIHQLSQLIQQSPNLSRLDIRAVHKSARTLQQLFSGCSNPLQLEHLSLRGLCVTPDDFKSYALPHLKVLKSFSLTENTYIAPGGRDKFVPPNREIWEVLHCAKIQLSAIETDVAADPALLEYLSTFRDCQGLTLSPNMGTWACFESAHRFFHNILPGMITTLERLTLIPGAAGPWCFRDELNLNFQLSNILTLKNG</sequence>
<organism evidence="1 2">
    <name type="scientific">Crucibulum laeve</name>
    <dbReference type="NCBI Taxonomy" id="68775"/>
    <lineage>
        <taxon>Eukaryota</taxon>
        <taxon>Fungi</taxon>
        <taxon>Dikarya</taxon>
        <taxon>Basidiomycota</taxon>
        <taxon>Agaricomycotina</taxon>
        <taxon>Agaricomycetes</taxon>
        <taxon>Agaricomycetidae</taxon>
        <taxon>Agaricales</taxon>
        <taxon>Agaricineae</taxon>
        <taxon>Nidulariaceae</taxon>
        <taxon>Crucibulum</taxon>
    </lineage>
</organism>
<dbReference type="SUPFAM" id="SSF52047">
    <property type="entry name" value="RNI-like"/>
    <property type="match status" value="1"/>
</dbReference>
<dbReference type="InterPro" id="IPR032675">
    <property type="entry name" value="LRR_dom_sf"/>
</dbReference>
<name>A0A5C3LFT4_9AGAR</name>
<dbReference type="AlphaFoldDB" id="A0A5C3LFT4"/>
<protein>
    <recommendedName>
        <fullName evidence="3">F-box domain-containing protein</fullName>
    </recommendedName>
</protein>
<dbReference type="EMBL" id="ML213745">
    <property type="protein sequence ID" value="TFK31475.1"/>
    <property type="molecule type" value="Genomic_DNA"/>
</dbReference>